<dbReference type="InterPro" id="IPR027848">
    <property type="entry name" value="DUF4494"/>
</dbReference>
<sequence length="170" mass="19769">MKQWFLCKVKYQKEDENGRLKSVTEPYLVDAVSFTEAETRMYEEMGERVRGEFMITGISKSKIVDVFHYEDADIWHKCKVVYYVAEESGKEKKITNQMIVTAKNVKEAYDRIYLSLNNMLVSFQVPEVIESSILEVFNYSGDISPESSELQEELSADENTKEEVSEEEND</sequence>
<dbReference type="Proteomes" id="UP000193804">
    <property type="component" value="Unassembled WGS sequence"/>
</dbReference>
<dbReference type="OrthoDB" id="954784at2"/>
<proteinExistence type="predicted"/>
<protein>
    <recommendedName>
        <fullName evidence="4">DUF4494 domain-containing protein</fullName>
    </recommendedName>
</protein>
<dbReference type="Pfam" id="PF14902">
    <property type="entry name" value="DUF4494"/>
    <property type="match status" value="1"/>
</dbReference>
<accession>A0A1X7HZD3</accession>
<name>A0A1X7HZD3_9BACT</name>
<gene>
    <name evidence="2" type="ORF">SAMN05661096_00027</name>
</gene>
<feature type="region of interest" description="Disordered" evidence="1">
    <location>
        <begin position="145"/>
        <end position="170"/>
    </location>
</feature>
<evidence type="ECO:0000256" key="1">
    <source>
        <dbReference type="SAM" id="MobiDB-lite"/>
    </source>
</evidence>
<dbReference type="EMBL" id="FXAW01000001">
    <property type="protein sequence ID" value="SMG07406.1"/>
    <property type="molecule type" value="Genomic_DNA"/>
</dbReference>
<dbReference type="STRING" id="1028.SAMN05661096_00027"/>
<evidence type="ECO:0000313" key="3">
    <source>
        <dbReference type="Proteomes" id="UP000193804"/>
    </source>
</evidence>
<dbReference type="AlphaFoldDB" id="A0A1X7HZD3"/>
<keyword evidence="3" id="KW-1185">Reference proteome</keyword>
<reference evidence="3" key="1">
    <citation type="submission" date="2017-04" db="EMBL/GenBank/DDBJ databases">
        <authorList>
            <person name="Varghese N."/>
            <person name="Submissions S."/>
        </authorList>
    </citation>
    <scope>NUCLEOTIDE SEQUENCE [LARGE SCALE GENOMIC DNA]</scope>
    <source>
        <strain evidence="3">DSM 4125</strain>
    </source>
</reference>
<evidence type="ECO:0000313" key="2">
    <source>
        <dbReference type="EMBL" id="SMG07406.1"/>
    </source>
</evidence>
<organism evidence="2 3">
    <name type="scientific">Marivirga sericea</name>
    <dbReference type="NCBI Taxonomy" id="1028"/>
    <lineage>
        <taxon>Bacteria</taxon>
        <taxon>Pseudomonadati</taxon>
        <taxon>Bacteroidota</taxon>
        <taxon>Cytophagia</taxon>
        <taxon>Cytophagales</taxon>
        <taxon>Marivirgaceae</taxon>
        <taxon>Marivirga</taxon>
    </lineage>
</organism>
<evidence type="ECO:0008006" key="4">
    <source>
        <dbReference type="Google" id="ProtNLM"/>
    </source>
</evidence>
<dbReference type="RefSeq" id="WP_085515063.1">
    <property type="nucleotide sequence ID" value="NZ_FXAW01000001.1"/>
</dbReference>